<feature type="domain" description="SusD-like N-terminal" evidence="7">
    <location>
        <begin position="78"/>
        <end position="237"/>
    </location>
</feature>
<dbReference type="EMBL" id="QASA01000001">
    <property type="protein sequence ID" value="RDC61591.1"/>
    <property type="molecule type" value="Genomic_DNA"/>
</dbReference>
<evidence type="ECO:0000256" key="5">
    <source>
        <dbReference type="ARBA" id="ARBA00023237"/>
    </source>
</evidence>
<accession>A0A369Q9M9</accession>
<feature type="domain" description="RagB/SusD" evidence="6">
    <location>
        <begin position="345"/>
        <end position="490"/>
    </location>
</feature>
<evidence type="ECO:0000259" key="7">
    <source>
        <dbReference type="Pfam" id="PF14322"/>
    </source>
</evidence>
<evidence type="ECO:0000313" key="9">
    <source>
        <dbReference type="Proteomes" id="UP000253919"/>
    </source>
</evidence>
<proteinExistence type="inferred from homology"/>
<dbReference type="InterPro" id="IPR012944">
    <property type="entry name" value="SusD_RagB_dom"/>
</dbReference>
<evidence type="ECO:0000256" key="3">
    <source>
        <dbReference type="ARBA" id="ARBA00022729"/>
    </source>
</evidence>
<evidence type="ECO:0000256" key="4">
    <source>
        <dbReference type="ARBA" id="ARBA00023136"/>
    </source>
</evidence>
<comment type="similarity">
    <text evidence="2">Belongs to the SusD family.</text>
</comment>
<organism evidence="8 9">
    <name type="scientific">Adhaeribacter pallidiroseus</name>
    <dbReference type="NCBI Taxonomy" id="2072847"/>
    <lineage>
        <taxon>Bacteria</taxon>
        <taxon>Pseudomonadati</taxon>
        <taxon>Bacteroidota</taxon>
        <taxon>Cytophagia</taxon>
        <taxon>Cytophagales</taxon>
        <taxon>Hymenobacteraceae</taxon>
        <taxon>Adhaeribacter</taxon>
    </lineage>
</organism>
<keyword evidence="9" id="KW-1185">Reference proteome</keyword>
<dbReference type="RefSeq" id="WP_115371165.1">
    <property type="nucleotide sequence ID" value="NZ_QASA01000001.1"/>
</dbReference>
<dbReference type="InterPro" id="IPR011990">
    <property type="entry name" value="TPR-like_helical_dom_sf"/>
</dbReference>
<comment type="caution">
    <text evidence="8">The sequence shown here is derived from an EMBL/GenBank/DDBJ whole genome shotgun (WGS) entry which is preliminary data.</text>
</comment>
<dbReference type="Proteomes" id="UP000253919">
    <property type="component" value="Unassembled WGS sequence"/>
</dbReference>
<evidence type="ECO:0000256" key="1">
    <source>
        <dbReference type="ARBA" id="ARBA00004442"/>
    </source>
</evidence>
<dbReference type="Gene3D" id="1.25.40.390">
    <property type="match status" value="1"/>
</dbReference>
<dbReference type="CDD" id="cd08977">
    <property type="entry name" value="SusD"/>
    <property type="match status" value="1"/>
</dbReference>
<keyword evidence="5" id="KW-0998">Cell outer membrane</keyword>
<dbReference type="Pfam" id="PF14322">
    <property type="entry name" value="SusD-like_3"/>
    <property type="match status" value="1"/>
</dbReference>
<name>A0A369Q9M9_9BACT</name>
<evidence type="ECO:0000259" key="6">
    <source>
        <dbReference type="Pfam" id="PF07980"/>
    </source>
</evidence>
<reference evidence="8 9" key="1">
    <citation type="submission" date="2018-04" db="EMBL/GenBank/DDBJ databases">
        <title>Adhaeribacter sp. HMF7616 genome sequencing and assembly.</title>
        <authorList>
            <person name="Kang H."/>
            <person name="Kang J."/>
            <person name="Cha I."/>
            <person name="Kim H."/>
            <person name="Joh K."/>
        </authorList>
    </citation>
    <scope>NUCLEOTIDE SEQUENCE [LARGE SCALE GENOMIC DNA]</scope>
    <source>
        <strain evidence="8 9">HMF7616</strain>
    </source>
</reference>
<evidence type="ECO:0008006" key="10">
    <source>
        <dbReference type="Google" id="ProtNLM"/>
    </source>
</evidence>
<keyword evidence="3" id="KW-0732">Signal</keyword>
<protein>
    <recommendedName>
        <fullName evidence="10">RagB/SusD family nutrient uptake outer membrane protein</fullName>
    </recommendedName>
</protein>
<dbReference type="AlphaFoldDB" id="A0A369Q9M9"/>
<comment type="subcellular location">
    <subcellularLocation>
        <location evidence="1">Cell outer membrane</location>
    </subcellularLocation>
</comment>
<evidence type="ECO:0000313" key="8">
    <source>
        <dbReference type="EMBL" id="RDC61591.1"/>
    </source>
</evidence>
<evidence type="ECO:0000256" key="2">
    <source>
        <dbReference type="ARBA" id="ARBA00006275"/>
    </source>
</evidence>
<dbReference type="InterPro" id="IPR033985">
    <property type="entry name" value="SusD-like_N"/>
</dbReference>
<keyword evidence="4" id="KW-0472">Membrane</keyword>
<dbReference type="SUPFAM" id="SSF48452">
    <property type="entry name" value="TPR-like"/>
    <property type="match status" value="1"/>
</dbReference>
<dbReference type="Pfam" id="PF07980">
    <property type="entry name" value="SusD_RagB"/>
    <property type="match status" value="1"/>
</dbReference>
<gene>
    <name evidence="8" type="ORF">AHMF7616_00171</name>
</gene>
<sequence length="490" mass="53892">MKTLLAKYTFFPKYSVFFCLLFWCSSCEDFLNEVPQTTRSAENFYKTAADFNNAVIGAYGNFKNPGLYGNGGTNASMLWLTEVTSDNSTHGATKAVSNLSQFELDEFNISLSNTVTTAAWTGHYIGIGQVNTILDQLPLATFEEPLKVRYEGEARFLRAFYYFNLVRLFGDVQLIQNSIDNPYGANGIPRTNAAAVYDLIISDLTIAENNLPTTIPAAQAGRASRWAAKALLGKVYLTRNQPELAATKLNEVIASGQFDLSTGYAATFSPATSFANNKDVILAVQYKTGLVGQGSALWSDLIPWGVPGVLFGTTGSGGGFMQPTADLENAYEPGDLRKDASLQATYLGANGTPVNVRHVVKYKQTGPQSGDADSDFPLLRYADVLLMYAEALNAQGQTAAAEPYLNQVRARAGLPEKTGLRQADFALALEQERRVELAFEGHRWFDLVRTDRYVEVMTAKGYPVKEFHRYFPVPQRETDLNSQLTQNPGY</sequence>
<dbReference type="GO" id="GO:0009279">
    <property type="term" value="C:cell outer membrane"/>
    <property type="evidence" value="ECO:0007669"/>
    <property type="project" value="UniProtKB-SubCell"/>
</dbReference>
<dbReference type="OrthoDB" id="9792139at2"/>